<feature type="region of interest" description="Disordered" evidence="1">
    <location>
        <begin position="905"/>
        <end position="930"/>
    </location>
</feature>
<feature type="compositionally biased region" description="Basic and acidic residues" evidence="1">
    <location>
        <begin position="680"/>
        <end position="689"/>
    </location>
</feature>
<feature type="region of interest" description="Disordered" evidence="1">
    <location>
        <begin position="337"/>
        <end position="514"/>
    </location>
</feature>
<feature type="compositionally biased region" description="Basic residues" evidence="1">
    <location>
        <begin position="143"/>
        <end position="153"/>
    </location>
</feature>
<feature type="compositionally biased region" description="Polar residues" evidence="1">
    <location>
        <begin position="415"/>
        <end position="430"/>
    </location>
</feature>
<evidence type="ECO:0000313" key="2">
    <source>
        <dbReference type="EMBL" id="KAL3404030.1"/>
    </source>
</evidence>
<dbReference type="Proteomes" id="UP001627154">
    <property type="component" value="Unassembled WGS sequence"/>
</dbReference>
<feature type="compositionally biased region" description="Polar residues" evidence="1">
    <location>
        <begin position="1097"/>
        <end position="1112"/>
    </location>
</feature>
<feature type="compositionally biased region" description="Basic and acidic residues" evidence="1">
    <location>
        <begin position="436"/>
        <end position="445"/>
    </location>
</feature>
<name>A0ABD2XG19_9HYME</name>
<comment type="caution">
    <text evidence="2">The sequence shown here is derived from an EMBL/GenBank/DDBJ whole genome shotgun (WGS) entry which is preliminary data.</text>
</comment>
<dbReference type="AlphaFoldDB" id="A0ABD2XG19"/>
<feature type="compositionally biased region" description="Basic and acidic residues" evidence="1">
    <location>
        <begin position="88"/>
        <end position="99"/>
    </location>
</feature>
<feature type="compositionally biased region" description="Basic and acidic residues" evidence="1">
    <location>
        <begin position="493"/>
        <end position="503"/>
    </location>
</feature>
<feature type="compositionally biased region" description="Basic and acidic residues" evidence="1">
    <location>
        <begin position="633"/>
        <end position="648"/>
    </location>
</feature>
<feature type="region of interest" description="Disordered" evidence="1">
    <location>
        <begin position="1"/>
        <end position="99"/>
    </location>
</feature>
<accession>A0ABD2XG19</accession>
<evidence type="ECO:0000256" key="1">
    <source>
        <dbReference type="SAM" id="MobiDB-lite"/>
    </source>
</evidence>
<feature type="region of interest" description="Disordered" evidence="1">
    <location>
        <begin position="598"/>
        <end position="794"/>
    </location>
</feature>
<keyword evidence="3" id="KW-1185">Reference proteome</keyword>
<feature type="compositionally biased region" description="Basic and acidic residues" evidence="1">
    <location>
        <begin position="755"/>
        <end position="793"/>
    </location>
</feature>
<gene>
    <name evidence="2" type="ORF">TKK_003414</name>
</gene>
<feature type="compositionally biased region" description="Pro residues" evidence="1">
    <location>
        <begin position="918"/>
        <end position="927"/>
    </location>
</feature>
<feature type="compositionally biased region" description="Basic and acidic residues" evidence="1">
    <location>
        <begin position="616"/>
        <end position="625"/>
    </location>
</feature>
<organism evidence="2 3">
    <name type="scientific">Trichogramma kaykai</name>
    <dbReference type="NCBI Taxonomy" id="54128"/>
    <lineage>
        <taxon>Eukaryota</taxon>
        <taxon>Metazoa</taxon>
        <taxon>Ecdysozoa</taxon>
        <taxon>Arthropoda</taxon>
        <taxon>Hexapoda</taxon>
        <taxon>Insecta</taxon>
        <taxon>Pterygota</taxon>
        <taxon>Neoptera</taxon>
        <taxon>Endopterygota</taxon>
        <taxon>Hymenoptera</taxon>
        <taxon>Apocrita</taxon>
        <taxon>Proctotrupomorpha</taxon>
        <taxon>Chalcidoidea</taxon>
        <taxon>Trichogrammatidae</taxon>
        <taxon>Trichogramma</taxon>
    </lineage>
</organism>
<feature type="region of interest" description="Disordered" evidence="1">
    <location>
        <begin position="141"/>
        <end position="173"/>
    </location>
</feature>
<feature type="compositionally biased region" description="Basic and acidic residues" evidence="1">
    <location>
        <begin position="378"/>
        <end position="390"/>
    </location>
</feature>
<feature type="region of interest" description="Disordered" evidence="1">
    <location>
        <begin position="1005"/>
        <end position="1112"/>
    </location>
</feature>
<dbReference type="EMBL" id="JBJJXI010000027">
    <property type="protein sequence ID" value="KAL3404030.1"/>
    <property type="molecule type" value="Genomic_DNA"/>
</dbReference>
<sequence length="1112" mass="123468">MASRVPSVHQRKLGPAPIASFEDLSDEVENGAASGGESSSVGGRMPGIVEHQQHPPPLAVAHHMLKTPATPRIDISRASSSSVQEEESGSRESTPEKELLAGAAPPEGCQLQLGYKEDCTDLRSSTEELELRDPVHEQDLRREMKRSRRRHRHELHDGTQSEHGVSIKIQQSERERKDSNCSEIILLNISGRTSRLSSVGSQGSAVSDRNLSVSAASSRSPSPHKCLLETSFCGSASTLDNAMIEPVKPDTDDIAKILLLREADSTRALIPENVRLPIVAGNIKPDPLDAPRRRQGREERKEIFRREVEITKKVLKRVNIDVPIIKLPKGAENGAAEATETSLVTQKPPAPATLNLHERRKRSPSTASTSSRNQETPKLQRHEKIRELEGSRTPSPSSVSRKSSFTSLFKGRTEGNASVQDSPTPGNSRRPSLVMRLKDTAENLRSRSKSRERRPSSGCGDRSPSAKRSESRGRLGSGVFSSTLSLFKKRERKKSDGGTRTPDHLNGSNGHLDSLEYQFRTPSRTSQNKEDVIFISLYGENDEFRYKDEYPLPAEDDTIKSLEPESPSKIFQDENDDISSPQQATCNIVCTDVTIEHHRKSRLSRDSIRMSTSSGDEVKTLDGHARSSLISKSDSRDSKLLTEGKKEFANNFSREGTPPTEEHKEDTKSQLMSTSSSKESMSKRSEASKPRRKSRSSSIPKPTTEPPPPPSKVVEINGKAPKVQSPPRQVDEKPKQEELILPAESLKKTPSAASDLDKNSSGSERDAEIEFVKNKGKSERKKEVPDELPDEQKGLCYEESFEEDLPYVPTTLPLEKSAAVPILSVKQRLQEVKKTRPIERPRSTTPINPTLLDEYVQHTQQANEHQQRGDKMRISLPREDSFRLKSPHRSSLTGHNSFTEFAERVSAGTRQPGFTKSPSPPPLPPRAPTTRLTTVLPSTNVARQQNWINFEEIPEKRKAPKRIQTIPRLDDDRYATGHGSMGHYSYVQPEECRCECHEESRRANSLQRDGVRHHHSSGSSSSMVCGNGRSRNSNACNGENCQQQTANPSTVQSAERSNVISDDSSHDGSPSIEYPPGGYPRHHHHRGSKPFEMDLDVSSNRSSTISQDETED</sequence>
<evidence type="ECO:0000313" key="3">
    <source>
        <dbReference type="Proteomes" id="UP001627154"/>
    </source>
</evidence>
<feature type="compositionally biased region" description="Low complexity" evidence="1">
    <location>
        <begin position="669"/>
        <end position="679"/>
    </location>
</feature>
<feature type="compositionally biased region" description="Basic and acidic residues" evidence="1">
    <location>
        <begin position="729"/>
        <end position="738"/>
    </location>
</feature>
<reference evidence="2 3" key="1">
    <citation type="journal article" date="2024" name="bioRxiv">
        <title>A reference genome for Trichogramma kaykai: A tiny desert-dwelling parasitoid wasp with competing sex-ratio distorters.</title>
        <authorList>
            <person name="Culotta J."/>
            <person name="Lindsey A.R."/>
        </authorList>
    </citation>
    <scope>NUCLEOTIDE SEQUENCE [LARGE SCALE GENOMIC DNA]</scope>
    <source>
        <strain evidence="2 3">KSX58</strain>
    </source>
</reference>
<feature type="compositionally biased region" description="Low complexity" evidence="1">
    <location>
        <begin position="391"/>
        <end position="407"/>
    </location>
</feature>
<proteinExistence type="predicted"/>
<protein>
    <submittedName>
        <fullName evidence="2">Uncharacterized protein</fullName>
    </submittedName>
</protein>
<feature type="compositionally biased region" description="Polar residues" evidence="1">
    <location>
        <begin position="364"/>
        <end position="377"/>
    </location>
</feature>
<feature type="compositionally biased region" description="Low complexity" evidence="1">
    <location>
        <begin position="30"/>
        <end position="43"/>
    </location>
</feature>
<feature type="compositionally biased region" description="Polar residues" evidence="1">
    <location>
        <begin position="1029"/>
        <end position="1062"/>
    </location>
</feature>